<dbReference type="AlphaFoldDB" id="A0A0F9E1D7"/>
<dbReference type="EMBL" id="LAZR01026733">
    <property type="protein sequence ID" value="KKL67833.1"/>
    <property type="molecule type" value="Genomic_DNA"/>
</dbReference>
<name>A0A0F9E1D7_9ZZZZ</name>
<gene>
    <name evidence="1" type="ORF">LCGC14_2131020</name>
</gene>
<organism evidence="1">
    <name type="scientific">marine sediment metagenome</name>
    <dbReference type="NCBI Taxonomy" id="412755"/>
    <lineage>
        <taxon>unclassified sequences</taxon>
        <taxon>metagenomes</taxon>
        <taxon>ecological metagenomes</taxon>
    </lineage>
</organism>
<reference evidence="1" key="1">
    <citation type="journal article" date="2015" name="Nature">
        <title>Complex archaea that bridge the gap between prokaryotes and eukaryotes.</title>
        <authorList>
            <person name="Spang A."/>
            <person name="Saw J.H."/>
            <person name="Jorgensen S.L."/>
            <person name="Zaremba-Niedzwiedzka K."/>
            <person name="Martijn J."/>
            <person name="Lind A.E."/>
            <person name="van Eijk R."/>
            <person name="Schleper C."/>
            <person name="Guy L."/>
            <person name="Ettema T.J."/>
        </authorList>
    </citation>
    <scope>NUCLEOTIDE SEQUENCE</scope>
</reference>
<sequence length="65" mass="7534">MEITTNKTDWDYTDTTHFNGIPCRVIEEVHIILDRQGKTTREFVESKEFQMLEDAGIEVHSGAYS</sequence>
<accession>A0A0F9E1D7</accession>
<proteinExistence type="predicted"/>
<protein>
    <submittedName>
        <fullName evidence="1">Uncharacterized protein</fullName>
    </submittedName>
</protein>
<evidence type="ECO:0000313" key="1">
    <source>
        <dbReference type="EMBL" id="KKL67833.1"/>
    </source>
</evidence>
<comment type="caution">
    <text evidence="1">The sequence shown here is derived from an EMBL/GenBank/DDBJ whole genome shotgun (WGS) entry which is preliminary data.</text>
</comment>